<sequence length="184" mass="20569">MGWGCTKLQTRDVPHSRLYFLREPELLDFIELAMRLSPATIITNSHLPSTAVSAADVDHSGKLSYQHPWTSTGQMAMGLWSEGDLNDPNTRTNWRRDRRMGFYHNFNDDMGAEQKGSSGELAVFLSGASYNPHVLKEVSSAAFLAQEIGRKILSLMLKAEDDLDTGLTLQQIGLDSLMAIELRR</sequence>
<reference evidence="1 2" key="1">
    <citation type="submission" date="2024-01" db="EMBL/GenBank/DDBJ databases">
        <title>Complete genome of Cladobotryum mycophilum ATHUM6906.</title>
        <authorList>
            <person name="Christinaki A.C."/>
            <person name="Myridakis A.I."/>
            <person name="Kouvelis V.N."/>
        </authorList>
    </citation>
    <scope>NUCLEOTIDE SEQUENCE [LARGE SCALE GENOMIC DNA]</scope>
    <source>
        <strain evidence="1 2">ATHUM6906</strain>
    </source>
</reference>
<dbReference type="EMBL" id="JAVFKD010000015">
    <property type="protein sequence ID" value="KAK5988838.1"/>
    <property type="molecule type" value="Genomic_DNA"/>
</dbReference>
<gene>
    <name evidence="1" type="ORF">PT974_10332</name>
</gene>
<evidence type="ECO:0000313" key="2">
    <source>
        <dbReference type="Proteomes" id="UP001338125"/>
    </source>
</evidence>
<keyword evidence="2" id="KW-1185">Reference proteome</keyword>
<accession>A0ABR0S9K2</accession>
<protein>
    <submittedName>
        <fullName evidence="1">Fumigermin synthase</fullName>
    </submittedName>
</protein>
<dbReference type="Proteomes" id="UP001338125">
    <property type="component" value="Unassembled WGS sequence"/>
</dbReference>
<proteinExistence type="predicted"/>
<evidence type="ECO:0000313" key="1">
    <source>
        <dbReference type="EMBL" id="KAK5988838.1"/>
    </source>
</evidence>
<name>A0ABR0S9K2_9HYPO</name>
<comment type="caution">
    <text evidence="1">The sequence shown here is derived from an EMBL/GenBank/DDBJ whole genome shotgun (WGS) entry which is preliminary data.</text>
</comment>
<organism evidence="1 2">
    <name type="scientific">Cladobotryum mycophilum</name>
    <dbReference type="NCBI Taxonomy" id="491253"/>
    <lineage>
        <taxon>Eukaryota</taxon>
        <taxon>Fungi</taxon>
        <taxon>Dikarya</taxon>
        <taxon>Ascomycota</taxon>
        <taxon>Pezizomycotina</taxon>
        <taxon>Sordariomycetes</taxon>
        <taxon>Hypocreomycetidae</taxon>
        <taxon>Hypocreales</taxon>
        <taxon>Hypocreaceae</taxon>
        <taxon>Cladobotryum</taxon>
    </lineage>
</organism>